<organism evidence="1 2">
    <name type="scientific">Gynuella sunshinyii YC6258</name>
    <dbReference type="NCBI Taxonomy" id="1445510"/>
    <lineage>
        <taxon>Bacteria</taxon>
        <taxon>Pseudomonadati</taxon>
        <taxon>Pseudomonadota</taxon>
        <taxon>Gammaproteobacteria</taxon>
        <taxon>Oceanospirillales</taxon>
        <taxon>Saccharospirillaceae</taxon>
        <taxon>Gynuella</taxon>
    </lineage>
</organism>
<dbReference type="STRING" id="1445510.YC6258_00356"/>
<dbReference type="Proteomes" id="UP000032266">
    <property type="component" value="Chromosome"/>
</dbReference>
<sequence>MHTQTGTSMIEVLVTVVILSVSLLAMAAMQTQSVKLNQSALLRSQANIMAYEIMDRIRINRGKDSTNIAGYTADYDATPSGNTLAVQDVSSWRSNLASTLPAGKGAIDCVAATRLCKVSVKWSEEQIFGAAATNNPDATTEFVYQTNI</sequence>
<dbReference type="KEGG" id="gsn:YC6258_00356"/>
<reference evidence="1 2" key="1">
    <citation type="submission" date="2014-01" db="EMBL/GenBank/DDBJ databases">
        <title>Full genme sequencing of cellulolytic bacterium Gynuella sunshinyii YC6258T gen. nov., sp. nov.</title>
        <authorList>
            <person name="Khan H."/>
            <person name="Chung E.J."/>
            <person name="Chung Y.R."/>
        </authorList>
    </citation>
    <scope>NUCLEOTIDE SEQUENCE [LARGE SCALE GENOMIC DNA]</scope>
    <source>
        <strain evidence="1 2">YC6258</strain>
    </source>
</reference>
<protein>
    <submittedName>
        <fullName evidence="1">Tfp pilus assembly protein PilV</fullName>
    </submittedName>
</protein>
<evidence type="ECO:0000313" key="2">
    <source>
        <dbReference type="Proteomes" id="UP000032266"/>
    </source>
</evidence>
<accession>A0A0C5VDX0</accession>
<gene>
    <name evidence="1" type="ORF">YC6258_00356</name>
</gene>
<proteinExistence type="predicted"/>
<dbReference type="NCBIfam" id="TIGR02523">
    <property type="entry name" value="type_IV_pilV"/>
    <property type="match status" value="1"/>
</dbReference>
<dbReference type="EMBL" id="CP007142">
    <property type="protein sequence ID" value="AJQ92406.1"/>
    <property type="molecule type" value="Genomic_DNA"/>
</dbReference>
<keyword evidence="2" id="KW-1185">Reference proteome</keyword>
<dbReference type="HOGENOM" id="CLU_103234_3_1_6"/>
<dbReference type="AlphaFoldDB" id="A0A0C5VDX0"/>
<name>A0A0C5VDX0_9GAMM</name>
<dbReference type="InterPro" id="IPR013362">
    <property type="entry name" value="Pilus_4_PilV"/>
</dbReference>
<evidence type="ECO:0000313" key="1">
    <source>
        <dbReference type="EMBL" id="AJQ92406.1"/>
    </source>
</evidence>